<evidence type="ECO:0000313" key="4">
    <source>
        <dbReference type="Proteomes" id="UP000029067"/>
    </source>
</evidence>
<dbReference type="RefSeq" id="WP_033516970.1">
    <property type="nucleotide sequence ID" value="NZ_JGYV01000004.1"/>
</dbReference>
<dbReference type="SMART" id="SM00530">
    <property type="entry name" value="HTH_XRE"/>
    <property type="match status" value="2"/>
</dbReference>
<feature type="domain" description="HTH cro/C1-type" evidence="2">
    <location>
        <begin position="88"/>
        <end position="145"/>
    </location>
</feature>
<dbReference type="GO" id="GO:0005829">
    <property type="term" value="C:cytosol"/>
    <property type="evidence" value="ECO:0007669"/>
    <property type="project" value="TreeGrafter"/>
</dbReference>
<dbReference type="AlphaFoldDB" id="A0A087B0K9"/>
<dbReference type="CDD" id="cd00093">
    <property type="entry name" value="HTH_XRE"/>
    <property type="match status" value="2"/>
</dbReference>
<keyword evidence="4" id="KW-1185">Reference proteome</keyword>
<dbReference type="EMBL" id="JGYV01000004">
    <property type="protein sequence ID" value="KFI64559.1"/>
    <property type="molecule type" value="Genomic_DNA"/>
</dbReference>
<dbReference type="GO" id="GO:0003677">
    <property type="term" value="F:DNA binding"/>
    <property type="evidence" value="ECO:0007669"/>
    <property type="project" value="UniProtKB-KW"/>
</dbReference>
<dbReference type="InterPro" id="IPR050807">
    <property type="entry name" value="TransReg_Diox_bact_type"/>
</dbReference>
<dbReference type="GO" id="GO:0003700">
    <property type="term" value="F:DNA-binding transcription factor activity"/>
    <property type="evidence" value="ECO:0007669"/>
    <property type="project" value="TreeGrafter"/>
</dbReference>
<dbReference type="SUPFAM" id="SSF47413">
    <property type="entry name" value="lambda repressor-like DNA-binding domains"/>
    <property type="match status" value="2"/>
</dbReference>
<evidence type="ECO:0000256" key="1">
    <source>
        <dbReference type="ARBA" id="ARBA00023125"/>
    </source>
</evidence>
<comment type="caution">
    <text evidence="3">The sequence shown here is derived from an EMBL/GenBank/DDBJ whole genome shotgun (WGS) entry which is preliminary data.</text>
</comment>
<evidence type="ECO:0000259" key="2">
    <source>
        <dbReference type="PROSITE" id="PS50943"/>
    </source>
</evidence>
<dbReference type="Proteomes" id="UP000029067">
    <property type="component" value="Unassembled WGS sequence"/>
</dbReference>
<dbReference type="Gene3D" id="1.10.260.40">
    <property type="entry name" value="lambda repressor-like DNA-binding domains"/>
    <property type="match status" value="2"/>
</dbReference>
<accession>A0A087B0K9</accession>
<dbReference type="PROSITE" id="PS50943">
    <property type="entry name" value="HTH_CROC1"/>
    <property type="match status" value="2"/>
</dbReference>
<dbReference type="PANTHER" id="PTHR46797">
    <property type="entry name" value="HTH-TYPE TRANSCRIPTIONAL REGULATOR"/>
    <property type="match status" value="1"/>
</dbReference>
<evidence type="ECO:0000313" key="3">
    <source>
        <dbReference type="EMBL" id="KFI64559.1"/>
    </source>
</evidence>
<dbReference type="PANTHER" id="PTHR46797:SF1">
    <property type="entry name" value="METHYLPHOSPHONATE SYNTHASE"/>
    <property type="match status" value="1"/>
</dbReference>
<sequence length="245" mass="26536">MTDAANDGARLKDLREARHVTREQVQQETGIGVGVLRDLEHGDRGVAAMPLDTAVCLARAVGVTLDEFTRAVLDLADWAVRAPEPATFAEARRECGYTQDDLAKKAGATRTAIAEYENGRAPLGQLSLARAARLAQALHVTMDVLERWVHGTAADDAATQVLQELTRMAQRADGLHLDEAGAVIGKDASCTLRTLRNGDLLVSYFLQPSGGDGGVDEFERDTIRAKGAYEIARWIASRLDHFEAD</sequence>
<reference evidence="3 4" key="1">
    <citation type="submission" date="2014-03" db="EMBL/GenBank/DDBJ databases">
        <title>Genomics of Bifidobacteria.</title>
        <authorList>
            <person name="Ventura M."/>
            <person name="Milani C."/>
            <person name="Lugli G.A."/>
        </authorList>
    </citation>
    <scope>NUCLEOTIDE SEQUENCE [LARGE SCALE GENOMIC DNA]</scope>
    <source>
        <strain evidence="3 4">LMG 10738</strain>
    </source>
</reference>
<gene>
    <name evidence="3" type="ORF">BCUN_2012</name>
</gene>
<dbReference type="Pfam" id="PF01381">
    <property type="entry name" value="HTH_3"/>
    <property type="match status" value="2"/>
</dbReference>
<organism evidence="3 4">
    <name type="scientific">Bifidobacterium cuniculi</name>
    <dbReference type="NCBI Taxonomy" id="1688"/>
    <lineage>
        <taxon>Bacteria</taxon>
        <taxon>Bacillati</taxon>
        <taxon>Actinomycetota</taxon>
        <taxon>Actinomycetes</taxon>
        <taxon>Bifidobacteriales</taxon>
        <taxon>Bifidobacteriaceae</taxon>
        <taxon>Bifidobacterium</taxon>
    </lineage>
</organism>
<dbReference type="InterPro" id="IPR001387">
    <property type="entry name" value="Cro/C1-type_HTH"/>
</dbReference>
<proteinExistence type="predicted"/>
<protein>
    <recommendedName>
        <fullName evidence="2">HTH cro/C1-type domain-containing protein</fullName>
    </recommendedName>
</protein>
<dbReference type="InterPro" id="IPR010982">
    <property type="entry name" value="Lambda_DNA-bd_dom_sf"/>
</dbReference>
<feature type="domain" description="HTH cro/C1-type" evidence="2">
    <location>
        <begin position="11"/>
        <end position="68"/>
    </location>
</feature>
<name>A0A087B0K9_9BIFI</name>
<keyword evidence="1" id="KW-0238">DNA-binding</keyword>
<dbReference type="OrthoDB" id="513181at2"/>